<keyword evidence="3" id="KW-0106">Calcium</keyword>
<dbReference type="EMBL" id="HBGQ01037335">
    <property type="protein sequence ID" value="CAD9426838.1"/>
    <property type="molecule type" value="Transcribed_RNA"/>
</dbReference>
<dbReference type="CDD" id="cd00051">
    <property type="entry name" value="EFh"/>
    <property type="match status" value="1"/>
</dbReference>
<feature type="domain" description="EF-hand" evidence="4">
    <location>
        <begin position="246"/>
        <end position="277"/>
    </location>
</feature>
<dbReference type="AlphaFoldDB" id="A0A7S2CIH3"/>
<dbReference type="PROSITE" id="PS00018">
    <property type="entry name" value="EF_HAND_1"/>
    <property type="match status" value="2"/>
</dbReference>
<dbReference type="Pfam" id="PF13499">
    <property type="entry name" value="EF-hand_7"/>
    <property type="match status" value="1"/>
</dbReference>
<proteinExistence type="predicted"/>
<evidence type="ECO:0000256" key="3">
    <source>
        <dbReference type="ARBA" id="ARBA00022837"/>
    </source>
</evidence>
<organism evidence="5">
    <name type="scientific">Alexandrium andersonii</name>
    <dbReference type="NCBI Taxonomy" id="327968"/>
    <lineage>
        <taxon>Eukaryota</taxon>
        <taxon>Sar</taxon>
        <taxon>Alveolata</taxon>
        <taxon>Dinophyceae</taxon>
        <taxon>Gonyaulacales</taxon>
        <taxon>Pyrocystaceae</taxon>
        <taxon>Alexandrium</taxon>
    </lineage>
</organism>
<protein>
    <recommendedName>
        <fullName evidence="4">EF-hand domain-containing protein</fullName>
    </recommendedName>
</protein>
<name>A0A7S2CIH3_9DINO</name>
<dbReference type="InterPro" id="IPR039647">
    <property type="entry name" value="EF_hand_pair_protein_CML-like"/>
</dbReference>
<dbReference type="PANTHER" id="PTHR10891">
    <property type="entry name" value="EF-HAND CALCIUM-BINDING DOMAIN CONTAINING PROTEIN"/>
    <property type="match status" value="1"/>
</dbReference>
<evidence type="ECO:0000259" key="4">
    <source>
        <dbReference type="PROSITE" id="PS50222"/>
    </source>
</evidence>
<accession>A0A7S2CIH3</accession>
<gene>
    <name evidence="5" type="ORF">AAND1436_LOCUS18382</name>
</gene>
<dbReference type="InterPro" id="IPR011992">
    <property type="entry name" value="EF-hand-dom_pair"/>
</dbReference>
<keyword evidence="2" id="KW-0677">Repeat</keyword>
<evidence type="ECO:0000256" key="2">
    <source>
        <dbReference type="ARBA" id="ARBA00022737"/>
    </source>
</evidence>
<dbReference type="GO" id="GO:0005509">
    <property type="term" value="F:calcium ion binding"/>
    <property type="evidence" value="ECO:0007669"/>
    <property type="project" value="InterPro"/>
</dbReference>
<sequence>MTDAVDWDEVDKRLPTAQVPKEKARRDELFAEMDSSGNHFITITEAQNGLPHLLERTDRKHHEAAAYLVPCKDLKLAVKAAFGVARKVAPCKGKTKKAKSNHDTCVDRREFHALLVAFRAYVELMVLFEQADQDGSQGMLNWKEVQKCIPLLEKWSIKAKEAKNKFPDDWTPSMSFQQFADWCISRRFGHLELELDENDAEESIKYEAGSGTFEMLQAFQEWDVDGSGTISADELADVLLSLDPTFTKEDALKLFAAADMNKDGAIDYAEFMRWVAK</sequence>
<feature type="domain" description="EF-hand" evidence="4">
    <location>
        <begin position="210"/>
        <end position="245"/>
    </location>
</feature>
<dbReference type="PROSITE" id="PS50222">
    <property type="entry name" value="EF_HAND_2"/>
    <property type="match status" value="2"/>
</dbReference>
<dbReference type="InterPro" id="IPR018247">
    <property type="entry name" value="EF_Hand_1_Ca_BS"/>
</dbReference>
<dbReference type="SUPFAM" id="SSF47473">
    <property type="entry name" value="EF-hand"/>
    <property type="match status" value="1"/>
</dbReference>
<dbReference type="InterPro" id="IPR002048">
    <property type="entry name" value="EF_hand_dom"/>
</dbReference>
<evidence type="ECO:0000313" key="5">
    <source>
        <dbReference type="EMBL" id="CAD9426838.1"/>
    </source>
</evidence>
<evidence type="ECO:0000256" key="1">
    <source>
        <dbReference type="ARBA" id="ARBA00022723"/>
    </source>
</evidence>
<dbReference type="Gene3D" id="1.10.238.10">
    <property type="entry name" value="EF-hand"/>
    <property type="match status" value="2"/>
</dbReference>
<reference evidence="5" key="1">
    <citation type="submission" date="2021-01" db="EMBL/GenBank/DDBJ databases">
        <authorList>
            <person name="Corre E."/>
            <person name="Pelletier E."/>
            <person name="Niang G."/>
            <person name="Scheremetjew M."/>
            <person name="Finn R."/>
            <person name="Kale V."/>
            <person name="Holt S."/>
            <person name="Cochrane G."/>
            <person name="Meng A."/>
            <person name="Brown T."/>
            <person name="Cohen L."/>
        </authorList>
    </citation>
    <scope>NUCLEOTIDE SEQUENCE</scope>
    <source>
        <strain evidence="5">CCMP2222</strain>
    </source>
</reference>
<dbReference type="SMART" id="SM00054">
    <property type="entry name" value="EFh"/>
    <property type="match status" value="4"/>
</dbReference>
<keyword evidence="1" id="KW-0479">Metal-binding</keyword>